<dbReference type="SUPFAM" id="SSF56112">
    <property type="entry name" value="Protein kinase-like (PK-like)"/>
    <property type="match status" value="1"/>
</dbReference>
<evidence type="ECO:0000256" key="19">
    <source>
        <dbReference type="PROSITE-ProRule" id="PRU10141"/>
    </source>
</evidence>
<keyword evidence="23" id="KW-1185">Reference proteome</keyword>
<evidence type="ECO:0000256" key="4">
    <source>
        <dbReference type="ARBA" id="ARBA00012513"/>
    </source>
</evidence>
<dbReference type="InterPro" id="IPR017441">
    <property type="entry name" value="Protein_kinase_ATP_BS"/>
</dbReference>
<comment type="similarity">
    <text evidence="3">Belongs to the protein kinase superfamily. STE Ser/Thr protein kinase family. STE20 subfamily.</text>
</comment>
<evidence type="ECO:0000256" key="14">
    <source>
        <dbReference type="ARBA" id="ARBA00022990"/>
    </source>
</evidence>
<comment type="catalytic activity">
    <reaction evidence="18">
        <text>L-seryl-[protein] + ATP = O-phospho-L-seryl-[protein] + ADP + H(+)</text>
        <dbReference type="Rhea" id="RHEA:17989"/>
        <dbReference type="Rhea" id="RHEA-COMP:9863"/>
        <dbReference type="Rhea" id="RHEA-COMP:11604"/>
        <dbReference type="ChEBI" id="CHEBI:15378"/>
        <dbReference type="ChEBI" id="CHEBI:29999"/>
        <dbReference type="ChEBI" id="CHEBI:30616"/>
        <dbReference type="ChEBI" id="CHEBI:83421"/>
        <dbReference type="ChEBI" id="CHEBI:456216"/>
        <dbReference type="EC" id="2.7.11.1"/>
    </reaction>
</comment>
<dbReference type="Proteomes" id="UP000424527">
    <property type="component" value="Unassembled WGS sequence"/>
</dbReference>
<evidence type="ECO:0000256" key="2">
    <source>
        <dbReference type="ARBA" id="ARBA00004496"/>
    </source>
</evidence>
<evidence type="ECO:0000256" key="13">
    <source>
        <dbReference type="ARBA" id="ARBA00022842"/>
    </source>
</evidence>
<dbReference type="Gene3D" id="3.30.200.20">
    <property type="entry name" value="Phosphorylase Kinase, domain 1"/>
    <property type="match status" value="1"/>
</dbReference>
<keyword evidence="14" id="KW-0007">Acetylation</keyword>
<feature type="binding site" evidence="19">
    <location>
        <position position="46"/>
    </location>
    <ligand>
        <name>ATP</name>
        <dbReference type="ChEBI" id="CHEBI:30616"/>
    </ligand>
</feature>
<keyword evidence="8" id="KW-0808">Transferase</keyword>
<evidence type="ECO:0000256" key="17">
    <source>
        <dbReference type="ARBA" id="ARBA00047899"/>
    </source>
</evidence>
<dbReference type="FunFam" id="3.30.200.20:FF:000114">
    <property type="entry name" value="serine/threonine-protein kinase OSR1 isoform X1"/>
    <property type="match status" value="1"/>
</dbReference>
<evidence type="ECO:0000256" key="10">
    <source>
        <dbReference type="ARBA" id="ARBA00022741"/>
    </source>
</evidence>
<feature type="compositionally biased region" description="Acidic residues" evidence="20">
    <location>
        <begin position="334"/>
        <end position="348"/>
    </location>
</feature>
<dbReference type="Gene3D" id="1.10.510.10">
    <property type="entry name" value="Transferase(Phosphotransferase) domain 1"/>
    <property type="match status" value="1"/>
</dbReference>
<evidence type="ECO:0000256" key="12">
    <source>
        <dbReference type="ARBA" id="ARBA00022840"/>
    </source>
</evidence>
<evidence type="ECO:0000256" key="9">
    <source>
        <dbReference type="ARBA" id="ARBA00022723"/>
    </source>
</evidence>
<evidence type="ECO:0000256" key="15">
    <source>
        <dbReference type="ARBA" id="ARBA00040079"/>
    </source>
</evidence>
<evidence type="ECO:0000256" key="11">
    <source>
        <dbReference type="ARBA" id="ARBA00022777"/>
    </source>
</evidence>
<dbReference type="InterPro" id="IPR011009">
    <property type="entry name" value="Kinase-like_dom_sf"/>
</dbReference>
<evidence type="ECO:0000256" key="5">
    <source>
        <dbReference type="ARBA" id="ARBA00022490"/>
    </source>
</evidence>
<dbReference type="InterPro" id="IPR024678">
    <property type="entry name" value="Kinase_OSR1/WNK_CCT"/>
</dbReference>
<organism evidence="22 23">
    <name type="scientific">Larimichthys crocea</name>
    <name type="common">Large yellow croaker</name>
    <name type="synonym">Pseudosciaena crocea</name>
    <dbReference type="NCBI Taxonomy" id="215358"/>
    <lineage>
        <taxon>Eukaryota</taxon>
        <taxon>Metazoa</taxon>
        <taxon>Chordata</taxon>
        <taxon>Craniata</taxon>
        <taxon>Vertebrata</taxon>
        <taxon>Euteleostomi</taxon>
        <taxon>Actinopterygii</taxon>
        <taxon>Neopterygii</taxon>
        <taxon>Teleostei</taxon>
        <taxon>Neoteleostei</taxon>
        <taxon>Acanthomorphata</taxon>
        <taxon>Eupercaria</taxon>
        <taxon>Sciaenidae</taxon>
        <taxon>Larimichthys</taxon>
    </lineage>
</organism>
<name>A0A6G0HL02_LARCR</name>
<dbReference type="AlphaFoldDB" id="A0A6G0HL02"/>
<evidence type="ECO:0000313" key="22">
    <source>
        <dbReference type="EMBL" id="KAE8279840.1"/>
    </source>
</evidence>
<dbReference type="PROSITE" id="PS00107">
    <property type="entry name" value="PROTEIN_KINASE_ATP"/>
    <property type="match status" value="1"/>
</dbReference>
<evidence type="ECO:0000256" key="7">
    <source>
        <dbReference type="ARBA" id="ARBA00022553"/>
    </source>
</evidence>
<keyword evidence="9" id="KW-0479">Metal-binding</keyword>
<keyword evidence="13" id="KW-0460">Magnesium</keyword>
<dbReference type="GO" id="GO:0004674">
    <property type="term" value="F:protein serine/threonine kinase activity"/>
    <property type="evidence" value="ECO:0007669"/>
    <property type="project" value="UniProtKB-KW"/>
</dbReference>
<dbReference type="EC" id="2.7.11.1" evidence="4"/>
<evidence type="ECO:0000256" key="8">
    <source>
        <dbReference type="ARBA" id="ARBA00022679"/>
    </source>
</evidence>
<dbReference type="GO" id="GO:0005829">
    <property type="term" value="C:cytosol"/>
    <property type="evidence" value="ECO:0007669"/>
    <property type="project" value="TreeGrafter"/>
</dbReference>
<evidence type="ECO:0000313" key="23">
    <source>
        <dbReference type="Proteomes" id="UP000424527"/>
    </source>
</evidence>
<comment type="cofactor">
    <cofactor evidence="1">
        <name>Mg(2+)</name>
        <dbReference type="ChEBI" id="CHEBI:18420"/>
    </cofactor>
</comment>
<dbReference type="FunFam" id="3.10.20.90:FF:000043">
    <property type="entry name" value="serine/threonine-protein kinase OSR1 isoform X1"/>
    <property type="match status" value="1"/>
</dbReference>
<feature type="region of interest" description="Disordered" evidence="20">
    <location>
        <begin position="315"/>
        <end position="392"/>
    </location>
</feature>
<accession>A0A6G0HL02</accession>
<dbReference type="InterPro" id="IPR000719">
    <property type="entry name" value="Prot_kinase_dom"/>
</dbReference>
<dbReference type="Gene3D" id="3.10.20.90">
    <property type="entry name" value="Phosphatidylinositol 3-kinase Catalytic Subunit, Chain A, domain 1"/>
    <property type="match status" value="1"/>
</dbReference>
<evidence type="ECO:0000259" key="21">
    <source>
        <dbReference type="PROSITE" id="PS50011"/>
    </source>
</evidence>
<feature type="domain" description="Protein kinase" evidence="21">
    <location>
        <begin position="17"/>
        <end position="291"/>
    </location>
</feature>
<dbReference type="SMART" id="SM00220">
    <property type="entry name" value="S_TKc"/>
    <property type="match status" value="1"/>
</dbReference>
<dbReference type="GO" id="GO:0005524">
    <property type="term" value="F:ATP binding"/>
    <property type="evidence" value="ECO:0007669"/>
    <property type="project" value="UniProtKB-UniRule"/>
</dbReference>
<keyword evidence="10 19" id="KW-0547">Nucleotide-binding</keyword>
<evidence type="ECO:0000256" key="20">
    <source>
        <dbReference type="SAM" id="MobiDB-lite"/>
    </source>
</evidence>
<reference evidence="22 23" key="1">
    <citation type="submission" date="2019-07" db="EMBL/GenBank/DDBJ databases">
        <title>Chromosome genome assembly for large yellow croaker.</title>
        <authorList>
            <person name="Xiao S."/>
        </authorList>
    </citation>
    <scope>NUCLEOTIDE SEQUENCE [LARGE SCALE GENOMIC DNA]</scope>
    <source>
        <strain evidence="22">JMULYC20181020</strain>
        <tissue evidence="22">Muscle</tissue>
    </source>
</reference>
<comment type="catalytic activity">
    <reaction evidence="17">
        <text>L-threonyl-[protein] + ATP = O-phospho-L-threonyl-[protein] + ADP + H(+)</text>
        <dbReference type="Rhea" id="RHEA:46608"/>
        <dbReference type="Rhea" id="RHEA-COMP:11060"/>
        <dbReference type="Rhea" id="RHEA-COMP:11605"/>
        <dbReference type="ChEBI" id="CHEBI:15378"/>
        <dbReference type="ChEBI" id="CHEBI:30013"/>
        <dbReference type="ChEBI" id="CHEBI:30616"/>
        <dbReference type="ChEBI" id="CHEBI:61977"/>
        <dbReference type="ChEBI" id="CHEBI:456216"/>
        <dbReference type="EC" id="2.7.11.1"/>
    </reaction>
</comment>
<comment type="subcellular location">
    <subcellularLocation>
        <location evidence="2">Cytoplasm</location>
    </subcellularLocation>
</comment>
<dbReference type="PROSITE" id="PS50011">
    <property type="entry name" value="PROTEIN_KINASE_DOM"/>
    <property type="match status" value="1"/>
</dbReference>
<sequence>MSEDLSSQPWSINKDDYELHEVIGSGATAVVQAAYCIPRKEKVAIKRINLEKCQTSMDELLKEIQAMSQCHHPNIVSYYTSFVVKDELWLVMKLLSGGSVLDVIKHIISRGEHKTGVLDEASIATVLKDVLEGLEYLHKNGQIHRDLKAGNILLGDDGSVQIADFGVSAFLATGGDITRNKVRKTFVGTPCWMAPEVMEQVRGYDFKADIWSFGITAIELATGAAPYHKYPPMKVLMLTLQNDPPALETGITDKEMVKKYGKSFRKMISMCLQKDPEKRPTSSELLKHKFFQKAKTHEYLHEKLLQRAPTITERSKRVRRVPGSSGRLHKTEDGEWEWSDDELDEESEEGKAAVAALRSPRVKEGSQNSEVFQTSESSSNQLQPVAAGQAELPQAAGQVPLQPTPVNTQSTAQAASPTPAVPTAAAAAVVPTQAPAVSGDVKAPISLVLRLRNSKKELNDIRFEFMPGRDTADGVSQELVSAGLVDGRDLVIVAANLQKIVDEPQANKNVTFKLASGIEGSEIPDDVKLMGFAQLSIS</sequence>
<evidence type="ECO:0000256" key="6">
    <source>
        <dbReference type="ARBA" id="ARBA00022527"/>
    </source>
</evidence>
<dbReference type="GO" id="GO:0010820">
    <property type="term" value="P:positive regulation of T cell chemotaxis"/>
    <property type="evidence" value="ECO:0007669"/>
    <property type="project" value="TreeGrafter"/>
</dbReference>
<keyword evidence="7" id="KW-0597">Phosphoprotein</keyword>
<dbReference type="InterPro" id="IPR050629">
    <property type="entry name" value="STE20/SPS1-PAK"/>
</dbReference>
<evidence type="ECO:0000256" key="16">
    <source>
        <dbReference type="ARBA" id="ARBA00042936"/>
    </source>
</evidence>
<gene>
    <name evidence="22" type="ORF">D5F01_LYC21971</name>
</gene>
<dbReference type="PANTHER" id="PTHR48012:SF1">
    <property type="entry name" value="SERINE_THREONINE-PROTEIN KINASE OSR1"/>
    <property type="match status" value="1"/>
</dbReference>
<dbReference type="Pfam" id="PF12202">
    <property type="entry name" value="OSR1_C"/>
    <property type="match status" value="1"/>
</dbReference>
<keyword evidence="12 19" id="KW-0067">ATP-binding</keyword>
<dbReference type="Pfam" id="PF00069">
    <property type="entry name" value="Pkinase"/>
    <property type="match status" value="1"/>
</dbReference>
<feature type="compositionally biased region" description="Polar residues" evidence="20">
    <location>
        <begin position="365"/>
        <end position="383"/>
    </location>
</feature>
<evidence type="ECO:0000256" key="3">
    <source>
        <dbReference type="ARBA" id="ARBA00008874"/>
    </source>
</evidence>
<keyword evidence="6" id="KW-0723">Serine/threonine-protein kinase</keyword>
<proteinExistence type="inferred from homology"/>
<keyword evidence="11 22" id="KW-0418">Kinase</keyword>
<evidence type="ECO:0000256" key="18">
    <source>
        <dbReference type="ARBA" id="ARBA00048679"/>
    </source>
</evidence>
<dbReference type="FunFam" id="1.10.510.10:FF:000068">
    <property type="entry name" value="STE20/SPS1-related proline-alanine-rich protein kinase"/>
    <property type="match status" value="1"/>
</dbReference>
<keyword evidence="5" id="KW-0963">Cytoplasm</keyword>
<comment type="caution">
    <text evidence="22">The sequence shown here is derived from an EMBL/GenBank/DDBJ whole genome shotgun (WGS) entry which is preliminary data.</text>
</comment>
<protein>
    <recommendedName>
        <fullName evidence="15">Serine/threonine-protein kinase OSR1</fullName>
        <ecNumber evidence="4">2.7.11.1</ecNumber>
    </recommendedName>
    <alternativeName>
        <fullName evidence="16">Oxidative stress-responsive 1 protein</fullName>
    </alternativeName>
</protein>
<evidence type="ECO:0000256" key="1">
    <source>
        <dbReference type="ARBA" id="ARBA00001946"/>
    </source>
</evidence>
<dbReference type="PANTHER" id="PTHR48012">
    <property type="entry name" value="STERILE20-LIKE KINASE, ISOFORM B-RELATED"/>
    <property type="match status" value="1"/>
</dbReference>
<dbReference type="EMBL" id="REGW02000022">
    <property type="protein sequence ID" value="KAE8279840.1"/>
    <property type="molecule type" value="Genomic_DNA"/>
</dbReference>
<dbReference type="GO" id="GO:0046872">
    <property type="term" value="F:metal ion binding"/>
    <property type="evidence" value="ECO:0007669"/>
    <property type="project" value="UniProtKB-KW"/>
</dbReference>
<dbReference type="GO" id="GO:0035556">
    <property type="term" value="P:intracellular signal transduction"/>
    <property type="evidence" value="ECO:0007669"/>
    <property type="project" value="TreeGrafter"/>
</dbReference>
<dbReference type="CDD" id="cd06610">
    <property type="entry name" value="STKc_OSR1_SPAK"/>
    <property type="match status" value="1"/>
</dbReference>